<organism evidence="2 3">
    <name type="scientific">Xanthomonas oryzae pv. oryzae (strain PXO99A)</name>
    <dbReference type="NCBI Taxonomy" id="360094"/>
    <lineage>
        <taxon>Bacteria</taxon>
        <taxon>Pseudomonadati</taxon>
        <taxon>Pseudomonadota</taxon>
        <taxon>Gammaproteobacteria</taxon>
        <taxon>Lysobacterales</taxon>
        <taxon>Lysobacteraceae</taxon>
        <taxon>Xanthomonas</taxon>
    </lineage>
</organism>
<accession>A0A0K0GJC7</accession>
<dbReference type="Proteomes" id="UP000001740">
    <property type="component" value="Chromosome"/>
</dbReference>
<evidence type="ECO:0000313" key="2">
    <source>
        <dbReference type="EMBL" id="ACD58481.1"/>
    </source>
</evidence>
<dbReference type="HOGENOM" id="CLU_3259874_0_0_6"/>
<proteinExistence type="predicted"/>
<protein>
    <submittedName>
        <fullName evidence="2">Uncharacterized protein</fullName>
    </submittedName>
</protein>
<sequence length="42" mass="4526">MRPAMARGSAQKHYIYVIRGTRRRETDAGSPQPATSGPVPGT</sequence>
<evidence type="ECO:0000256" key="1">
    <source>
        <dbReference type="SAM" id="MobiDB-lite"/>
    </source>
</evidence>
<evidence type="ECO:0000313" key="3">
    <source>
        <dbReference type="Proteomes" id="UP000001740"/>
    </source>
</evidence>
<gene>
    <name evidence="2" type="ordered locus">PXO_05557</name>
</gene>
<dbReference type="KEGG" id="xop:PXO_05557"/>
<dbReference type="EMBL" id="CP000967">
    <property type="protein sequence ID" value="ACD58481.1"/>
    <property type="molecule type" value="Genomic_DNA"/>
</dbReference>
<reference evidence="2 3" key="1">
    <citation type="journal article" date="2008" name="BMC Genomics">
        <title>Genome sequence and rapid evolution of the rice pathogen Xanthomonas oryzae pv. oryzae PXO99A.</title>
        <authorList>
            <person name="Salzberg S.L."/>
            <person name="Sommer D.D."/>
            <person name="Schatz M.C."/>
            <person name="Phillippy A.M."/>
            <person name="Rabinowicz P.D."/>
            <person name="Tsuge S."/>
            <person name="Furutani A."/>
            <person name="Ochiai H."/>
            <person name="Delcher A.L."/>
            <person name="Kelley D."/>
            <person name="Madupu R."/>
            <person name="Puiu D."/>
            <person name="Radune D."/>
            <person name="Shumway M."/>
            <person name="Trapnell C."/>
            <person name="Aparna G."/>
            <person name="Jha G."/>
            <person name="Pandey A."/>
            <person name="Patil P.B."/>
            <person name="Ishihara H."/>
            <person name="Meyer D.F."/>
            <person name="Szurek B."/>
            <person name="Verdier V."/>
            <person name="Koebnik R."/>
            <person name="Dow J.M."/>
            <person name="Ryan R.P."/>
            <person name="Hirata H."/>
            <person name="Tsuyumu S."/>
            <person name="Won Lee S."/>
            <person name="Seo Y.S."/>
            <person name="Sriariyanum M."/>
            <person name="Ronald P.C."/>
            <person name="Sonti R.V."/>
            <person name="Van Sluys M.A."/>
            <person name="Leach J.E."/>
            <person name="White F.F."/>
            <person name="Bogdanove A.J."/>
        </authorList>
    </citation>
    <scope>NUCLEOTIDE SEQUENCE [LARGE SCALE GENOMIC DNA]</scope>
    <source>
        <strain evidence="2 3">PXO99A</strain>
    </source>
</reference>
<dbReference type="AlphaFoldDB" id="A0A0K0GJC7"/>
<feature type="region of interest" description="Disordered" evidence="1">
    <location>
        <begin position="19"/>
        <end position="42"/>
    </location>
</feature>
<name>A0A0K0GJC7_XANOP</name>